<sequence>MATISSLPVELLFAIGEYFDPGDCFDFALTCKNNWVAFKSTVERHQQLHGEYRHVVTKREERTIWNLLNTSLARPDVAYHIKQLTLTHDRDYGYLSGRSHSPWKPQGGVPGKDITRYIKVASENSFLTAAPHDPEFESLRRRFRKEVDVYQIIRNGADGPLIPVLLFLLPRLRELRYCDGGDDHWLLHSLRHLADAYDRLGTTSNVSLPLGCLTTAYISHDEDSRQRIDWAFVHCIIRIPTLRSFTGHMVGGDLHPLEETLFEGRPLRSDAPTSNVEELVFSYSGIGPNAFEAILSLTKNLKRFHYQHSNYIHDPPYDAWRIVAALRQYCGNSLERLELAAVDSVCVRSR</sequence>
<organism evidence="1 2">
    <name type="scientific">Massariosphaeria phaeospora</name>
    <dbReference type="NCBI Taxonomy" id="100035"/>
    <lineage>
        <taxon>Eukaryota</taxon>
        <taxon>Fungi</taxon>
        <taxon>Dikarya</taxon>
        <taxon>Ascomycota</taxon>
        <taxon>Pezizomycotina</taxon>
        <taxon>Dothideomycetes</taxon>
        <taxon>Pleosporomycetidae</taxon>
        <taxon>Pleosporales</taxon>
        <taxon>Pleosporales incertae sedis</taxon>
        <taxon>Massariosphaeria</taxon>
    </lineage>
</organism>
<protein>
    <recommendedName>
        <fullName evidence="3">F-box domain-containing protein</fullName>
    </recommendedName>
</protein>
<comment type="caution">
    <text evidence="1">The sequence shown here is derived from an EMBL/GenBank/DDBJ whole genome shotgun (WGS) entry which is preliminary data.</text>
</comment>
<evidence type="ECO:0008006" key="3">
    <source>
        <dbReference type="Google" id="ProtNLM"/>
    </source>
</evidence>
<accession>A0A7C8I1W8</accession>
<reference evidence="1 2" key="1">
    <citation type="submission" date="2020-01" db="EMBL/GenBank/DDBJ databases">
        <authorList>
            <consortium name="DOE Joint Genome Institute"/>
            <person name="Haridas S."/>
            <person name="Albert R."/>
            <person name="Binder M."/>
            <person name="Bloem J."/>
            <person name="Labutti K."/>
            <person name="Salamov A."/>
            <person name="Andreopoulos B."/>
            <person name="Baker S.E."/>
            <person name="Barry K."/>
            <person name="Bills G."/>
            <person name="Bluhm B.H."/>
            <person name="Cannon C."/>
            <person name="Castanera R."/>
            <person name="Culley D.E."/>
            <person name="Daum C."/>
            <person name="Ezra D."/>
            <person name="Gonzalez J.B."/>
            <person name="Henrissat B."/>
            <person name="Kuo A."/>
            <person name="Liang C."/>
            <person name="Lipzen A."/>
            <person name="Lutzoni F."/>
            <person name="Magnuson J."/>
            <person name="Mondo S."/>
            <person name="Nolan M."/>
            <person name="Ohm R."/>
            <person name="Pangilinan J."/>
            <person name="Park H.-J.H."/>
            <person name="Ramirez L."/>
            <person name="Alfaro M."/>
            <person name="Sun H."/>
            <person name="Tritt A."/>
            <person name="Yoshinaga Y."/>
            <person name="Zwiers L.-H.L."/>
            <person name="Turgeon B.G."/>
            <person name="Goodwin S.B."/>
            <person name="Spatafora J.W."/>
            <person name="Crous P.W."/>
            <person name="Grigoriev I.V."/>
        </authorList>
    </citation>
    <scope>NUCLEOTIDE SEQUENCE [LARGE SCALE GENOMIC DNA]</scope>
    <source>
        <strain evidence="1 2">CBS 611.86</strain>
    </source>
</reference>
<dbReference type="AlphaFoldDB" id="A0A7C8I1W8"/>
<keyword evidence="2" id="KW-1185">Reference proteome</keyword>
<dbReference type="EMBL" id="JAADJZ010000018">
    <property type="protein sequence ID" value="KAF2868649.1"/>
    <property type="molecule type" value="Genomic_DNA"/>
</dbReference>
<evidence type="ECO:0000313" key="2">
    <source>
        <dbReference type="Proteomes" id="UP000481861"/>
    </source>
</evidence>
<dbReference type="Proteomes" id="UP000481861">
    <property type="component" value="Unassembled WGS sequence"/>
</dbReference>
<evidence type="ECO:0000313" key="1">
    <source>
        <dbReference type="EMBL" id="KAF2868649.1"/>
    </source>
</evidence>
<dbReference type="OrthoDB" id="5304354at2759"/>
<proteinExistence type="predicted"/>
<gene>
    <name evidence="1" type="ORF">BDV95DRAFT_118605</name>
</gene>
<name>A0A7C8I1W8_9PLEO</name>